<feature type="region of interest" description="Disordered" evidence="1">
    <location>
        <begin position="85"/>
        <end position="108"/>
    </location>
</feature>
<evidence type="ECO:0000313" key="3">
    <source>
        <dbReference type="Proteomes" id="UP001321760"/>
    </source>
</evidence>
<gene>
    <name evidence="2" type="ORF">QBC34DRAFT_457745</name>
</gene>
<accession>A0AAV9GX14</accession>
<name>A0AAV9GX14_9PEZI</name>
<organism evidence="2 3">
    <name type="scientific">Podospora aff. communis PSN243</name>
    <dbReference type="NCBI Taxonomy" id="3040156"/>
    <lineage>
        <taxon>Eukaryota</taxon>
        <taxon>Fungi</taxon>
        <taxon>Dikarya</taxon>
        <taxon>Ascomycota</taxon>
        <taxon>Pezizomycotina</taxon>
        <taxon>Sordariomycetes</taxon>
        <taxon>Sordariomycetidae</taxon>
        <taxon>Sordariales</taxon>
        <taxon>Podosporaceae</taxon>
        <taxon>Podospora</taxon>
    </lineage>
</organism>
<comment type="caution">
    <text evidence="2">The sequence shown here is derived from an EMBL/GenBank/DDBJ whole genome shotgun (WGS) entry which is preliminary data.</text>
</comment>
<sequence length="210" mass="22813">MSLELSEDRVEGYVQAFASHLCDDSGQDIQGLQGVASRLPDLLRTFALRMTAERASSESRAAGVFVRKNKIRIVQAFAANLAARGQRPGAPGSFESAENGSSTASGDSRHRAQLEGMPAEERVVRWFVHVEGVELDPPNLNDFDALPELDVDGHMAILEMDMARIDKVVNTTSYTWLKSAVQNRARLDFAGAGTLTSVRQIVAATLATPR</sequence>
<keyword evidence="3" id="KW-1185">Reference proteome</keyword>
<evidence type="ECO:0000256" key="1">
    <source>
        <dbReference type="SAM" id="MobiDB-lite"/>
    </source>
</evidence>
<dbReference type="EMBL" id="MU865926">
    <property type="protein sequence ID" value="KAK4451987.1"/>
    <property type="molecule type" value="Genomic_DNA"/>
</dbReference>
<protein>
    <submittedName>
        <fullName evidence="2">Uncharacterized protein</fullName>
    </submittedName>
</protein>
<evidence type="ECO:0000313" key="2">
    <source>
        <dbReference type="EMBL" id="KAK4451987.1"/>
    </source>
</evidence>
<reference evidence="2" key="2">
    <citation type="submission" date="2023-05" db="EMBL/GenBank/DDBJ databases">
        <authorList>
            <consortium name="Lawrence Berkeley National Laboratory"/>
            <person name="Steindorff A."/>
            <person name="Hensen N."/>
            <person name="Bonometti L."/>
            <person name="Westerberg I."/>
            <person name="Brannstrom I.O."/>
            <person name="Guillou S."/>
            <person name="Cros-Aarteil S."/>
            <person name="Calhoun S."/>
            <person name="Haridas S."/>
            <person name="Kuo A."/>
            <person name="Mondo S."/>
            <person name="Pangilinan J."/>
            <person name="Riley R."/>
            <person name="Labutti K."/>
            <person name="Andreopoulos B."/>
            <person name="Lipzen A."/>
            <person name="Chen C."/>
            <person name="Yanf M."/>
            <person name="Daum C."/>
            <person name="Ng V."/>
            <person name="Clum A."/>
            <person name="Ohm R."/>
            <person name="Martin F."/>
            <person name="Silar P."/>
            <person name="Natvig D."/>
            <person name="Lalanne C."/>
            <person name="Gautier V."/>
            <person name="Ament-Velasquez S.L."/>
            <person name="Kruys A."/>
            <person name="Hutchinson M.I."/>
            <person name="Powell A.J."/>
            <person name="Barry K."/>
            <person name="Miller A.N."/>
            <person name="Grigoriev I.V."/>
            <person name="Debuchy R."/>
            <person name="Gladieux P."/>
            <person name="Thoren M.H."/>
            <person name="Johannesson H."/>
        </authorList>
    </citation>
    <scope>NUCLEOTIDE SEQUENCE</scope>
    <source>
        <strain evidence="2">PSN243</strain>
    </source>
</reference>
<reference evidence="2" key="1">
    <citation type="journal article" date="2023" name="Mol. Phylogenet. Evol.">
        <title>Genome-scale phylogeny and comparative genomics of the fungal order Sordariales.</title>
        <authorList>
            <person name="Hensen N."/>
            <person name="Bonometti L."/>
            <person name="Westerberg I."/>
            <person name="Brannstrom I.O."/>
            <person name="Guillou S."/>
            <person name="Cros-Aarteil S."/>
            <person name="Calhoun S."/>
            <person name="Haridas S."/>
            <person name="Kuo A."/>
            <person name="Mondo S."/>
            <person name="Pangilinan J."/>
            <person name="Riley R."/>
            <person name="LaButti K."/>
            <person name="Andreopoulos B."/>
            <person name="Lipzen A."/>
            <person name="Chen C."/>
            <person name="Yan M."/>
            <person name="Daum C."/>
            <person name="Ng V."/>
            <person name="Clum A."/>
            <person name="Steindorff A."/>
            <person name="Ohm R.A."/>
            <person name="Martin F."/>
            <person name="Silar P."/>
            <person name="Natvig D.O."/>
            <person name="Lalanne C."/>
            <person name="Gautier V."/>
            <person name="Ament-Velasquez S.L."/>
            <person name="Kruys A."/>
            <person name="Hutchinson M.I."/>
            <person name="Powell A.J."/>
            <person name="Barry K."/>
            <person name="Miller A.N."/>
            <person name="Grigoriev I.V."/>
            <person name="Debuchy R."/>
            <person name="Gladieux P."/>
            <person name="Hiltunen Thoren M."/>
            <person name="Johannesson H."/>
        </authorList>
    </citation>
    <scope>NUCLEOTIDE SEQUENCE</scope>
    <source>
        <strain evidence="2">PSN243</strain>
    </source>
</reference>
<dbReference type="Proteomes" id="UP001321760">
    <property type="component" value="Unassembled WGS sequence"/>
</dbReference>
<proteinExistence type="predicted"/>
<dbReference type="AlphaFoldDB" id="A0AAV9GX14"/>
<feature type="compositionally biased region" description="Polar residues" evidence="1">
    <location>
        <begin position="96"/>
        <end position="106"/>
    </location>
</feature>